<dbReference type="GeneTree" id="ENSGT00940000161131"/>
<keyword evidence="3" id="KW-0863">Zinc-finger</keyword>
<dbReference type="Pfam" id="PF02892">
    <property type="entry name" value="zf-BED"/>
    <property type="match status" value="2"/>
</dbReference>
<dbReference type="AlphaFoldDB" id="A0A8C5MBG2"/>
<keyword evidence="5" id="KW-0238">DNA-binding</keyword>
<protein>
    <submittedName>
        <fullName evidence="9">Uncharacterized protein</fullName>
    </submittedName>
</protein>
<name>A0A8C5MBG2_9ANUR</name>
<proteinExistence type="predicted"/>
<dbReference type="PANTHER" id="PTHR47241">
    <property type="entry name" value="FINGER PROTEIN, PUTATIVE-RELATED"/>
    <property type="match status" value="1"/>
</dbReference>
<evidence type="ECO:0000259" key="8">
    <source>
        <dbReference type="Pfam" id="PF05699"/>
    </source>
</evidence>
<dbReference type="Proteomes" id="UP000694569">
    <property type="component" value="Unplaced"/>
</dbReference>
<feature type="domain" description="BED-type" evidence="7">
    <location>
        <begin position="176"/>
        <end position="223"/>
    </location>
</feature>
<dbReference type="Pfam" id="PF05699">
    <property type="entry name" value="Dimer_Tnp_hAT"/>
    <property type="match status" value="1"/>
</dbReference>
<dbReference type="GO" id="GO:0005634">
    <property type="term" value="C:nucleus"/>
    <property type="evidence" value="ECO:0007669"/>
    <property type="project" value="UniProtKB-SubCell"/>
</dbReference>
<evidence type="ECO:0000256" key="2">
    <source>
        <dbReference type="ARBA" id="ARBA00022723"/>
    </source>
</evidence>
<keyword evidence="10" id="KW-1185">Reference proteome</keyword>
<reference evidence="9" key="1">
    <citation type="submission" date="2025-08" db="UniProtKB">
        <authorList>
            <consortium name="Ensembl"/>
        </authorList>
    </citation>
    <scope>IDENTIFICATION</scope>
</reference>
<dbReference type="SMART" id="SM00614">
    <property type="entry name" value="ZnF_BED"/>
    <property type="match status" value="2"/>
</dbReference>
<dbReference type="InterPro" id="IPR012337">
    <property type="entry name" value="RNaseH-like_sf"/>
</dbReference>
<evidence type="ECO:0000256" key="6">
    <source>
        <dbReference type="ARBA" id="ARBA00023242"/>
    </source>
</evidence>
<sequence>SSTMPQKGYGVKALAATKGTILYMWSNKLLSHGPRSMALHEESCFNSAVWEFFKKCAADRIVAICNLCQMRLKHGKDSGRLGTTCLRRHMSSCHASRWRKTLRRSSSPVSTPTICPSSQCDSIPTAEDLCSQITLPQLLQRKKKYSPNSQLSPKGQRFKSNIRKHYFTERNTCRNSVFWEFFKKCAVERSVAICNLCQMRLKRGKDTVHLGTRCLRRHMNNCHTSRWRKTLLMDVPGPSSQCDIIPAAEDLRSQITLPQLLQRKKKYSPNHPQAQRLNASLAKLLALQLLPFQLVDSSPFREFAECAVPQWQVPKRHYFSHNAIPALYQHVEDNVIQLLGKAVSNKVHVTLDKWSSKHGQGRYISFKAHWVTLIAAGRDPRRGSVLELVHPPRLQKAACMRSVCSTTTTSPSSSSSSSSFSVSDNGSNLLSALRKGKLMHVPCLAHVLNLVVQRFLTKYPGLPELLIQARKVCSHFRRSFPASVRLAEIQREFHLPTNRLICDMPTRWNSTLAVLQRLHKQQRTINEYLCEYGTRTGSGQLVFLPPPQWLMIKDACTVLSPFEEATRMVRRDKTQGLVRGWEEEVHDTVILIDQEDSEANATSNLRCMGSLMMQSLLKDPRIRAIKERDHYWLATLLDPRYKGKVAELILPAQREHRMKKLEDALKRHLCNTFPCTGRLPSADTCASEAADDQRNSGEVQGRLTDAFFNFFSPRRPGTSNVGTHCQRLHHMVQDYLGARADLDTFPADDPLAYWVLRLDHWPEFSQYAMQLLGCPSSSVPSERTFSAAGGFVTDKRVRLSTDSVDRLTFIKMNQSWISSYQSPDAKVME</sequence>
<keyword evidence="4" id="KW-0862">Zinc</keyword>
<dbReference type="GO" id="GO:0003677">
    <property type="term" value="F:DNA binding"/>
    <property type="evidence" value="ECO:0007669"/>
    <property type="project" value="UniProtKB-KW"/>
</dbReference>
<keyword evidence="6" id="KW-0539">Nucleus</keyword>
<evidence type="ECO:0000313" key="9">
    <source>
        <dbReference type="Ensembl" id="ENSLLEP00000010625.1"/>
    </source>
</evidence>
<dbReference type="InterPro" id="IPR052865">
    <property type="entry name" value="Zinc_finger_BED"/>
</dbReference>
<evidence type="ECO:0000256" key="3">
    <source>
        <dbReference type="ARBA" id="ARBA00022771"/>
    </source>
</evidence>
<dbReference type="SUPFAM" id="SSF53098">
    <property type="entry name" value="Ribonuclease H-like"/>
    <property type="match status" value="1"/>
</dbReference>
<comment type="subcellular location">
    <subcellularLocation>
        <location evidence="1">Nucleus</location>
    </subcellularLocation>
</comment>
<accession>A0A8C5MBG2</accession>
<dbReference type="InterPro" id="IPR008906">
    <property type="entry name" value="HATC_C_dom"/>
</dbReference>
<dbReference type="InterPro" id="IPR036236">
    <property type="entry name" value="Znf_C2H2_sf"/>
</dbReference>
<feature type="domain" description="BED-type" evidence="7">
    <location>
        <begin position="47"/>
        <end position="94"/>
    </location>
</feature>
<dbReference type="GO" id="GO:0008270">
    <property type="term" value="F:zinc ion binding"/>
    <property type="evidence" value="ECO:0007669"/>
    <property type="project" value="UniProtKB-KW"/>
</dbReference>
<dbReference type="SUPFAM" id="SSF57667">
    <property type="entry name" value="beta-beta-alpha zinc fingers"/>
    <property type="match status" value="2"/>
</dbReference>
<dbReference type="Ensembl" id="ENSLLET00000011038.1">
    <property type="protein sequence ID" value="ENSLLEP00000010625.1"/>
    <property type="gene ID" value="ENSLLEG00000006733.1"/>
</dbReference>
<evidence type="ECO:0000256" key="4">
    <source>
        <dbReference type="ARBA" id="ARBA00022833"/>
    </source>
</evidence>
<reference evidence="9" key="2">
    <citation type="submission" date="2025-09" db="UniProtKB">
        <authorList>
            <consortium name="Ensembl"/>
        </authorList>
    </citation>
    <scope>IDENTIFICATION</scope>
</reference>
<dbReference type="PANTHER" id="PTHR47241:SF1">
    <property type="entry name" value="BED-TYPE DOMAIN-CONTAINING PROTEIN"/>
    <property type="match status" value="1"/>
</dbReference>
<dbReference type="OrthoDB" id="2438421at2759"/>
<evidence type="ECO:0000313" key="10">
    <source>
        <dbReference type="Proteomes" id="UP000694569"/>
    </source>
</evidence>
<feature type="domain" description="HAT C-terminal dimerisation" evidence="8">
    <location>
        <begin position="747"/>
        <end position="812"/>
    </location>
</feature>
<keyword evidence="2" id="KW-0479">Metal-binding</keyword>
<evidence type="ECO:0000256" key="1">
    <source>
        <dbReference type="ARBA" id="ARBA00004123"/>
    </source>
</evidence>
<organism evidence="9 10">
    <name type="scientific">Leptobrachium leishanense</name>
    <name type="common">Leishan spiny toad</name>
    <dbReference type="NCBI Taxonomy" id="445787"/>
    <lineage>
        <taxon>Eukaryota</taxon>
        <taxon>Metazoa</taxon>
        <taxon>Chordata</taxon>
        <taxon>Craniata</taxon>
        <taxon>Vertebrata</taxon>
        <taxon>Euteleostomi</taxon>
        <taxon>Amphibia</taxon>
        <taxon>Batrachia</taxon>
        <taxon>Anura</taxon>
        <taxon>Pelobatoidea</taxon>
        <taxon>Megophryidae</taxon>
        <taxon>Leptobrachium</taxon>
    </lineage>
</organism>
<evidence type="ECO:0000259" key="7">
    <source>
        <dbReference type="Pfam" id="PF02892"/>
    </source>
</evidence>
<evidence type="ECO:0000256" key="5">
    <source>
        <dbReference type="ARBA" id="ARBA00023125"/>
    </source>
</evidence>
<dbReference type="InterPro" id="IPR003656">
    <property type="entry name" value="Znf_BED"/>
</dbReference>
<dbReference type="GO" id="GO:0046983">
    <property type="term" value="F:protein dimerization activity"/>
    <property type="evidence" value="ECO:0007669"/>
    <property type="project" value="InterPro"/>
</dbReference>